<keyword evidence="8" id="KW-1185">Reference proteome</keyword>
<protein>
    <recommendedName>
        <fullName evidence="5">Flavin-containing monooxygenase</fullName>
        <ecNumber evidence="5">1.-.-.-</ecNumber>
    </recommendedName>
</protein>
<dbReference type="GO" id="GO:0004499">
    <property type="term" value="F:N,N-dimethylaniline monooxygenase activity"/>
    <property type="evidence" value="ECO:0007669"/>
    <property type="project" value="InterPro"/>
</dbReference>
<dbReference type="GO" id="GO:0050661">
    <property type="term" value="F:NADP binding"/>
    <property type="evidence" value="ECO:0007669"/>
    <property type="project" value="InterPro"/>
</dbReference>
<dbReference type="PANTHER" id="PTHR42877:SF4">
    <property type="entry name" value="FAD_NAD(P)-BINDING DOMAIN-CONTAINING PROTEIN-RELATED"/>
    <property type="match status" value="1"/>
</dbReference>
<comment type="similarity">
    <text evidence="1">Belongs to the FAD-binding monooxygenase family.</text>
</comment>
<proteinExistence type="inferred from homology"/>
<keyword evidence="4 5" id="KW-0560">Oxidoreductase</keyword>
<evidence type="ECO:0000256" key="4">
    <source>
        <dbReference type="ARBA" id="ARBA00023002"/>
    </source>
</evidence>
<dbReference type="InterPro" id="IPR000960">
    <property type="entry name" value="Flavin_mOase"/>
</dbReference>
<dbReference type="OMA" id="WNTGGCT"/>
<comment type="caution">
    <text evidence="7">The sequence shown here is derived from an EMBL/GenBank/DDBJ whole genome shotgun (WGS) entry which is preliminary data.</text>
</comment>
<dbReference type="EMBL" id="CM035415">
    <property type="protein sequence ID" value="KAH7426834.1"/>
    <property type="molecule type" value="Genomic_DNA"/>
</dbReference>
<dbReference type="GO" id="GO:0050660">
    <property type="term" value="F:flavin adenine dinucleotide binding"/>
    <property type="evidence" value="ECO:0007669"/>
    <property type="project" value="InterPro"/>
</dbReference>
<evidence type="ECO:0000256" key="1">
    <source>
        <dbReference type="ARBA" id="ARBA00010139"/>
    </source>
</evidence>
<comment type="similarity">
    <text evidence="5">Belongs to the FMO family.</text>
</comment>
<name>A0A8T2TZN5_CERRI</name>
<evidence type="ECO:0000256" key="6">
    <source>
        <dbReference type="SAM" id="Phobius"/>
    </source>
</evidence>
<dbReference type="InterPro" id="IPR051209">
    <property type="entry name" value="FAD-bind_Monooxygenase_sf"/>
</dbReference>
<evidence type="ECO:0000256" key="2">
    <source>
        <dbReference type="ARBA" id="ARBA00022630"/>
    </source>
</evidence>
<dbReference type="EC" id="1.-.-.-" evidence="5"/>
<feature type="transmembrane region" description="Helical" evidence="6">
    <location>
        <begin position="247"/>
        <end position="270"/>
    </location>
</feature>
<keyword evidence="6" id="KW-1133">Transmembrane helix</keyword>
<evidence type="ECO:0000256" key="3">
    <source>
        <dbReference type="ARBA" id="ARBA00022827"/>
    </source>
</evidence>
<keyword evidence="6" id="KW-0812">Transmembrane</keyword>
<dbReference type="SUPFAM" id="SSF51905">
    <property type="entry name" value="FAD/NAD(P)-binding domain"/>
    <property type="match status" value="3"/>
</dbReference>
<keyword evidence="6" id="KW-0472">Membrane</keyword>
<dbReference type="InterPro" id="IPR036188">
    <property type="entry name" value="FAD/NAD-bd_sf"/>
</dbReference>
<dbReference type="OrthoDB" id="1875566at2759"/>
<dbReference type="Gene3D" id="3.50.50.60">
    <property type="entry name" value="FAD/NAD(P)-binding domain"/>
    <property type="match status" value="2"/>
</dbReference>
<dbReference type="InterPro" id="IPR020946">
    <property type="entry name" value="Flavin_mOase-like"/>
</dbReference>
<dbReference type="Pfam" id="PF00743">
    <property type="entry name" value="FMO-like"/>
    <property type="match status" value="1"/>
</dbReference>
<evidence type="ECO:0000313" key="8">
    <source>
        <dbReference type="Proteomes" id="UP000825935"/>
    </source>
</evidence>
<evidence type="ECO:0000256" key="5">
    <source>
        <dbReference type="RuleBase" id="RU361177"/>
    </source>
</evidence>
<dbReference type="PANTHER" id="PTHR42877">
    <property type="entry name" value="L-ORNITHINE N(5)-MONOOXYGENASE-RELATED"/>
    <property type="match status" value="1"/>
</dbReference>
<accession>A0A8T2TZN5</accession>
<dbReference type="Proteomes" id="UP000825935">
    <property type="component" value="Chromosome 10"/>
</dbReference>
<organism evidence="7 8">
    <name type="scientific">Ceratopteris richardii</name>
    <name type="common">Triangle waterfern</name>
    <dbReference type="NCBI Taxonomy" id="49495"/>
    <lineage>
        <taxon>Eukaryota</taxon>
        <taxon>Viridiplantae</taxon>
        <taxon>Streptophyta</taxon>
        <taxon>Embryophyta</taxon>
        <taxon>Tracheophyta</taxon>
        <taxon>Polypodiopsida</taxon>
        <taxon>Polypodiidae</taxon>
        <taxon>Polypodiales</taxon>
        <taxon>Pteridineae</taxon>
        <taxon>Pteridaceae</taxon>
        <taxon>Parkerioideae</taxon>
        <taxon>Ceratopteris</taxon>
    </lineage>
</organism>
<keyword evidence="3 5" id="KW-0274">FAD</keyword>
<reference evidence="7" key="1">
    <citation type="submission" date="2021-08" db="EMBL/GenBank/DDBJ databases">
        <title>WGS assembly of Ceratopteris richardii.</title>
        <authorList>
            <person name="Marchant D.B."/>
            <person name="Chen G."/>
            <person name="Jenkins J."/>
            <person name="Shu S."/>
            <person name="Leebens-Mack J."/>
            <person name="Grimwood J."/>
            <person name="Schmutz J."/>
            <person name="Soltis P."/>
            <person name="Soltis D."/>
            <person name="Chen Z.-H."/>
        </authorList>
    </citation>
    <scope>NUCLEOTIDE SEQUENCE</scope>
    <source>
        <strain evidence="7">Whitten #5841</strain>
        <tissue evidence="7">Leaf</tissue>
    </source>
</reference>
<keyword evidence="2 5" id="KW-0285">Flavoprotein</keyword>
<evidence type="ECO:0000313" key="7">
    <source>
        <dbReference type="EMBL" id="KAH7426834.1"/>
    </source>
</evidence>
<keyword evidence="5" id="KW-0503">Monooxygenase</keyword>
<sequence length="510" mass="57973">MSSMADVEVLIVGAGFSGICMAIKLLEASLSSFVILERCSDIGGSWFFNRYPGCRSDIPGHFYCYSFARNPSWTTMYPSRSELHQYLKDCASLHGVLPKIRFNTVATSATWNAVDSLWRVEVKETLPYPSSEWSAEPPQVVRTSVILARYVIRAVGGLHLPNYPDIPGVENFTGMSLHSSLWPDNGINLKGKTVAIMGTGASGIQLVPALAPDVEKLYVLQRSGAWVVPKPPNCTFSKRTRQCFAQFPFLMFLFYWILFLLHELIIWWVLEWRYIRRIGEWLVRWNMRRTIKCPDLLRKLEPTYEMGCKRILLSNDFYPAFARPNVNLIRESVLEIREKSLILSSDDGAPEKKTREIPIDVLIYATGFKLTSDLQVVGRCGIDFNSAGFSTLLGITKHGFPNFFMLFGFNTGVAQTSQILTIEAQVRYIVQCLGLMKQRGARSMEARTASEKRHQDFISQQLPKVVWTTGGCSSWYNAPGTHHNFAMWPASTMEYLRRSRNVDPQHYLIQ</sequence>
<dbReference type="PRINTS" id="PR00370">
    <property type="entry name" value="FMOXYGENASE"/>
</dbReference>
<gene>
    <name evidence="7" type="ORF">KP509_10G019200</name>
</gene>
<comment type="cofactor">
    <cofactor evidence="5">
        <name>FAD</name>
        <dbReference type="ChEBI" id="CHEBI:57692"/>
    </cofactor>
</comment>
<dbReference type="AlphaFoldDB" id="A0A8T2TZN5"/>